<keyword evidence="2" id="KW-0285">Flavoprotein</keyword>
<protein>
    <submittedName>
        <fullName evidence="6">FAD-dependent oxidoreductase</fullName>
    </submittedName>
</protein>
<evidence type="ECO:0000313" key="6">
    <source>
        <dbReference type="EMBL" id="UWP96769.1"/>
    </source>
</evidence>
<evidence type="ECO:0000256" key="2">
    <source>
        <dbReference type="ARBA" id="ARBA00022630"/>
    </source>
</evidence>
<dbReference type="PANTHER" id="PTHR43735">
    <property type="entry name" value="APOPTOSIS-INDUCING FACTOR 1"/>
    <property type="match status" value="1"/>
</dbReference>
<evidence type="ECO:0000313" key="7">
    <source>
        <dbReference type="Proteomes" id="UP001057991"/>
    </source>
</evidence>
<feature type="domain" description="FAD/NAD(P)-binding" evidence="5">
    <location>
        <begin position="69"/>
        <end position="278"/>
    </location>
</feature>
<keyword evidence="4" id="KW-0560">Oxidoreductase</keyword>
<reference evidence="6" key="1">
    <citation type="submission" date="2021-08" db="EMBL/GenBank/DDBJ databases">
        <authorList>
            <person name="Nwanade C."/>
            <person name="Wang M."/>
            <person name="Masoudi A."/>
            <person name="Yu Z."/>
            <person name="Liu J."/>
        </authorList>
    </citation>
    <scope>NUCLEOTIDE SEQUENCE</scope>
    <source>
        <strain evidence="6">S056</strain>
    </source>
</reference>
<dbReference type="InterPro" id="IPR036188">
    <property type="entry name" value="FAD/NAD-bd_sf"/>
</dbReference>
<comment type="similarity">
    <text evidence="1">Belongs to the FAD-dependent oxidoreductase family.</text>
</comment>
<dbReference type="SUPFAM" id="SSF51905">
    <property type="entry name" value="FAD/NAD(P)-binding domain"/>
    <property type="match status" value="1"/>
</dbReference>
<dbReference type="InterPro" id="IPR023753">
    <property type="entry name" value="FAD/NAD-binding_dom"/>
</dbReference>
<keyword evidence="3" id="KW-0274">FAD</keyword>
<proteinExistence type="inferred from homology"/>
<dbReference type="GO" id="GO:0004174">
    <property type="term" value="F:electron-transferring-flavoprotein dehydrogenase activity"/>
    <property type="evidence" value="ECO:0007669"/>
    <property type="project" value="TreeGrafter"/>
</dbReference>
<dbReference type="Pfam" id="PF07992">
    <property type="entry name" value="Pyr_redox_2"/>
    <property type="match status" value="2"/>
</dbReference>
<organism evidence="6 7">
    <name type="scientific">Aliiroseovarius crassostreae</name>
    <dbReference type="NCBI Taxonomy" id="154981"/>
    <lineage>
        <taxon>Bacteria</taxon>
        <taxon>Pseudomonadati</taxon>
        <taxon>Pseudomonadota</taxon>
        <taxon>Alphaproteobacteria</taxon>
        <taxon>Rhodobacterales</taxon>
        <taxon>Paracoccaceae</taxon>
        <taxon>Aliiroseovarius</taxon>
    </lineage>
</organism>
<evidence type="ECO:0000259" key="5">
    <source>
        <dbReference type="Pfam" id="PF07992"/>
    </source>
</evidence>
<accession>A0A9Q9M0P8</accession>
<dbReference type="PRINTS" id="PR00469">
    <property type="entry name" value="PNDRDTASEII"/>
</dbReference>
<dbReference type="PRINTS" id="PR00368">
    <property type="entry name" value="FADPNR"/>
</dbReference>
<name>A0A9Q9M0P8_9RHOB</name>
<sequence length="358" mass="38948">MSKRVVIIGGGFIGFELARALDALADVTLIEAQTHFVHAPAMLRAVVNPDLLDRALIPYDKLLKRGRVIRARATQVLPDGVRLEGGETVPADFIVVATGARNAVPFRPQSHDILEFRKELDRVHAQLLDARSVLIVGAGAVGVELAGEVSHAFPDKTLTLISGATRLFPEFPQSLGKTITRKLRAAGVEIQFGQRATDLENRTIPYAGKVQLADGQELEADLVFPALGAEAKSDLLTSLPGVKIASCNRVKVDVWMRPSRYPNVFAAGDVADIGDAMTVVATTRQLPWLIKTFRAIVRGKTVEELRPYTPWARPPILLPLGPKHGASYLSYLTVGDIPTSLIKGRDLFLTKFNKAMGR</sequence>
<gene>
    <name evidence="6" type="ORF">K3X48_07315</name>
</gene>
<evidence type="ECO:0000256" key="3">
    <source>
        <dbReference type="ARBA" id="ARBA00022827"/>
    </source>
</evidence>
<dbReference type="GO" id="GO:0050660">
    <property type="term" value="F:flavin adenine dinucleotide binding"/>
    <property type="evidence" value="ECO:0007669"/>
    <property type="project" value="TreeGrafter"/>
</dbReference>
<evidence type="ECO:0000256" key="1">
    <source>
        <dbReference type="ARBA" id="ARBA00006442"/>
    </source>
</evidence>
<evidence type="ECO:0000256" key="4">
    <source>
        <dbReference type="ARBA" id="ARBA00023002"/>
    </source>
</evidence>
<dbReference type="Proteomes" id="UP001057991">
    <property type="component" value="Chromosome"/>
</dbReference>
<dbReference type="RefSeq" id="WP_259806777.1">
    <property type="nucleotide sequence ID" value="NZ_CP080776.1"/>
</dbReference>
<dbReference type="PANTHER" id="PTHR43735:SF3">
    <property type="entry name" value="FERROPTOSIS SUPPRESSOR PROTEIN 1"/>
    <property type="match status" value="1"/>
</dbReference>
<dbReference type="EMBL" id="CP080776">
    <property type="protein sequence ID" value="UWP96769.1"/>
    <property type="molecule type" value="Genomic_DNA"/>
</dbReference>
<dbReference type="AlphaFoldDB" id="A0A9Q9M0P8"/>
<dbReference type="GO" id="GO:0005737">
    <property type="term" value="C:cytoplasm"/>
    <property type="evidence" value="ECO:0007669"/>
    <property type="project" value="TreeGrafter"/>
</dbReference>
<dbReference type="Gene3D" id="3.50.50.100">
    <property type="match status" value="1"/>
</dbReference>
<feature type="domain" description="FAD/NAD(P)-binding" evidence="5">
    <location>
        <begin position="2"/>
        <end position="43"/>
    </location>
</feature>